<reference evidence="2" key="1">
    <citation type="submission" date="2023-07" db="EMBL/GenBank/DDBJ databases">
        <title>Comparative genomics of clinical Stenotrophomonas maltophilia isolates reveals regions of diversity which correlate with colonization and persistence in vivo.</title>
        <authorList>
            <person name="Mcdaniel M.S."/>
            <person name="Swords W.E."/>
            <person name="Sumpter N.A."/>
            <person name="Lindgren N.R."/>
            <person name="Billiot C.E."/>
        </authorList>
    </citation>
    <scope>NUCLEOTIDE SEQUENCE</scope>
    <source>
        <strain evidence="2">Ism4</strain>
    </source>
</reference>
<dbReference type="Proteomes" id="UP001251948">
    <property type="component" value="Unassembled WGS sequence"/>
</dbReference>
<dbReference type="AlphaFoldDB" id="A0AAJ2JAI4"/>
<evidence type="ECO:0000256" key="1">
    <source>
        <dbReference type="SAM" id="SignalP"/>
    </source>
</evidence>
<name>A0AAJ2JAI4_STEMA</name>
<gene>
    <name evidence="2" type="ORF">ROV92_10440</name>
</gene>
<evidence type="ECO:0000313" key="2">
    <source>
        <dbReference type="EMBL" id="MDT3468408.1"/>
    </source>
</evidence>
<organism evidence="2 3">
    <name type="scientific">Stenotrophomonas maltophilia</name>
    <name type="common">Pseudomonas maltophilia</name>
    <name type="synonym">Xanthomonas maltophilia</name>
    <dbReference type="NCBI Taxonomy" id="40324"/>
    <lineage>
        <taxon>Bacteria</taxon>
        <taxon>Pseudomonadati</taxon>
        <taxon>Pseudomonadota</taxon>
        <taxon>Gammaproteobacteria</taxon>
        <taxon>Lysobacterales</taxon>
        <taxon>Lysobacteraceae</taxon>
        <taxon>Stenotrophomonas</taxon>
        <taxon>Stenotrophomonas maltophilia group</taxon>
    </lineage>
</organism>
<comment type="caution">
    <text evidence="2">The sequence shown here is derived from an EMBL/GenBank/DDBJ whole genome shotgun (WGS) entry which is preliminary data.</text>
</comment>
<evidence type="ECO:0000313" key="3">
    <source>
        <dbReference type="Proteomes" id="UP001251948"/>
    </source>
</evidence>
<feature type="chain" id="PRO_5042473812" description="Secreted protein" evidence="1">
    <location>
        <begin position="24"/>
        <end position="249"/>
    </location>
</feature>
<feature type="signal peptide" evidence="1">
    <location>
        <begin position="1"/>
        <end position="23"/>
    </location>
</feature>
<accession>A0AAJ2JAI4</accession>
<evidence type="ECO:0008006" key="4">
    <source>
        <dbReference type="Google" id="ProtNLM"/>
    </source>
</evidence>
<sequence>MFRTAPRGVLLAALLASVCAAHAAATSPVSLADAAENASLIETRHSEGKDGTVTSLKTQYFANEEMSVSWDGQQVLVLCKEAAYLKLPAGKTDVGSLTTEQRQMIVYQALMSGLGAVAGVIGPAGEVVAVADDGSETRGVGENTWAYGVERHDVITQRMPDGALRVWARKTETVNNAKPASPDDMFSTEDDQAARLSELLPVGSWTEVVIHGGPRQAQVDPAMSLKGWVSMGDDRAATVAEARTLHGCK</sequence>
<protein>
    <recommendedName>
        <fullName evidence="4">Secreted protein</fullName>
    </recommendedName>
</protein>
<proteinExistence type="predicted"/>
<dbReference type="EMBL" id="JAVSKO010000004">
    <property type="protein sequence ID" value="MDT3468408.1"/>
    <property type="molecule type" value="Genomic_DNA"/>
</dbReference>
<keyword evidence="1" id="KW-0732">Signal</keyword>
<dbReference type="RefSeq" id="WP_197562798.1">
    <property type="nucleotide sequence ID" value="NZ_JAVSKO010000004.1"/>
</dbReference>